<evidence type="ECO:0000313" key="6">
    <source>
        <dbReference type="Proteomes" id="UP000463931"/>
    </source>
</evidence>
<dbReference type="AlphaFoldDB" id="A0A2Z4VZM6"/>
<reference evidence="4 5" key="1">
    <citation type="submission" date="2017-09" db="EMBL/GenBank/DDBJ databases">
        <title>Predominant Lactobacillus spp. isolated from feces of mice subjected to short-term calorie restriction.</title>
        <authorList>
            <person name="Zhang C."/>
            <person name="Zhao L."/>
            <person name="Pan F."/>
        </authorList>
    </citation>
    <scope>NUCLEOTIDE SEQUENCE [LARGE SCALE GENOMIC DNA]</scope>
    <source>
        <strain evidence="2 4">CR141</strain>
        <strain evidence="1 5">CR147</strain>
    </source>
</reference>
<sequence length="123" mass="14875">MARIYRLLVDAYEYAYFDSKIREFVYNCNEEDSRYIKDFWDSWEDTAKNAYIEIDNIDRLVCDRFPTEVAKHMKDMLFKEAEVIELPQGQKAPEYKDPYRKTEYVSYTFEDMGMKEPRDLGKS</sequence>
<name>A0A2Z4VZM6_9LACO</name>
<evidence type="ECO:0000313" key="2">
    <source>
        <dbReference type="EMBL" id="AWZ41061.1"/>
    </source>
</evidence>
<dbReference type="GeneID" id="48466077"/>
<dbReference type="RefSeq" id="WP_076150347.1">
    <property type="nucleotide sequence ID" value="NZ_CP023565.1"/>
</dbReference>
<gene>
    <name evidence="2" type="ORF">CPQ89_08535</name>
    <name evidence="1" type="ORF">CPS94_02930</name>
    <name evidence="3" type="ORF">FEE40_10125</name>
</gene>
<evidence type="ECO:0000313" key="3">
    <source>
        <dbReference type="EMBL" id="QIA90480.1"/>
    </source>
</evidence>
<dbReference type="EMBL" id="CP040852">
    <property type="protein sequence ID" value="QIA90480.1"/>
    <property type="molecule type" value="Genomic_DNA"/>
</dbReference>
<dbReference type="Proteomes" id="UP000250143">
    <property type="component" value="Chromosome"/>
</dbReference>
<evidence type="ECO:0000313" key="1">
    <source>
        <dbReference type="EMBL" id="AWZ37948.1"/>
    </source>
</evidence>
<accession>A0A2Z4VZM6</accession>
<dbReference type="KEGG" id="lmur:CPS94_02930"/>
<dbReference type="EMBL" id="CP023565">
    <property type="protein sequence ID" value="AWZ37948.1"/>
    <property type="molecule type" value="Genomic_DNA"/>
</dbReference>
<dbReference type="Proteomes" id="UP000463931">
    <property type="component" value="Chromosome"/>
</dbReference>
<keyword evidence="4" id="KW-1185">Reference proteome</keyword>
<proteinExistence type="predicted"/>
<reference evidence="3 6" key="2">
    <citation type="journal article" date="2019" name="Nat. Med.">
        <title>Preventing dysbiosis of the neonatal mouse intestinal microbiome protects against late-onset sepsis.</title>
        <authorList>
            <person name="Singer J.R."/>
            <person name="Blosser E.G."/>
            <person name="Zindl C.L."/>
            <person name="Silberger D.J."/>
            <person name="Conlan S."/>
            <person name="Laufer V.A."/>
            <person name="DiToro D."/>
            <person name="Deming C."/>
            <person name="Kumar R."/>
            <person name="Morrow C.D."/>
            <person name="Segre J.A."/>
            <person name="Gray M.J."/>
            <person name="Randolph D.A."/>
            <person name="Weaver C.T."/>
        </authorList>
    </citation>
    <scope>NUCLEOTIDE SEQUENCE [LARGE SCALE GENOMIC DNA]</scope>
    <source>
        <strain evidence="3 6">V10</strain>
    </source>
</reference>
<organism evidence="3 6">
    <name type="scientific">Ligilactobacillus murinus</name>
    <dbReference type="NCBI Taxonomy" id="1622"/>
    <lineage>
        <taxon>Bacteria</taxon>
        <taxon>Bacillati</taxon>
        <taxon>Bacillota</taxon>
        <taxon>Bacilli</taxon>
        <taxon>Lactobacillales</taxon>
        <taxon>Lactobacillaceae</taxon>
        <taxon>Ligilactobacillus</taxon>
    </lineage>
</organism>
<dbReference type="Proteomes" id="UP000250153">
    <property type="component" value="Chromosome"/>
</dbReference>
<dbReference type="EMBL" id="CP023566">
    <property type="protein sequence ID" value="AWZ41061.1"/>
    <property type="molecule type" value="Genomic_DNA"/>
</dbReference>
<protein>
    <submittedName>
        <fullName evidence="3">Uncharacterized protein</fullName>
    </submittedName>
</protein>
<evidence type="ECO:0000313" key="4">
    <source>
        <dbReference type="Proteomes" id="UP000250143"/>
    </source>
</evidence>
<evidence type="ECO:0000313" key="5">
    <source>
        <dbReference type="Proteomes" id="UP000250153"/>
    </source>
</evidence>